<name>A0A8J8BA59_9ACTN</name>
<keyword evidence="3" id="KW-1185">Reference proteome</keyword>
<evidence type="ECO:0000313" key="3">
    <source>
        <dbReference type="Proteomes" id="UP000677913"/>
    </source>
</evidence>
<feature type="domain" description="HTH merR-type" evidence="1">
    <location>
        <begin position="24"/>
        <end position="66"/>
    </location>
</feature>
<organism evidence="2 3">
    <name type="scientific">Actinocrinis puniceicyclus</name>
    <dbReference type="NCBI Taxonomy" id="977794"/>
    <lineage>
        <taxon>Bacteria</taxon>
        <taxon>Bacillati</taxon>
        <taxon>Actinomycetota</taxon>
        <taxon>Actinomycetes</taxon>
        <taxon>Catenulisporales</taxon>
        <taxon>Actinospicaceae</taxon>
        <taxon>Actinocrinis</taxon>
    </lineage>
</organism>
<dbReference type="RefSeq" id="WP_211465438.1">
    <property type="nucleotide sequence ID" value="NZ_JAGSXH010000013.1"/>
</dbReference>
<sequence>MNDYDEPDAPADPRDPAHQAWNTTEAAAAAHVDPKTIQTWVTRGKLTPIGEQRGQHLFNGADVLAVEKATRRRPRLAALLAESRALFRHGDAEP</sequence>
<proteinExistence type="predicted"/>
<dbReference type="Gene3D" id="1.10.1660.10">
    <property type="match status" value="1"/>
</dbReference>
<dbReference type="EMBL" id="JAGSXH010000013">
    <property type="protein sequence ID" value="MBS2962602.1"/>
    <property type="molecule type" value="Genomic_DNA"/>
</dbReference>
<dbReference type="GO" id="GO:0006355">
    <property type="term" value="P:regulation of DNA-templated transcription"/>
    <property type="evidence" value="ECO:0007669"/>
    <property type="project" value="InterPro"/>
</dbReference>
<accession>A0A8J8BA59</accession>
<comment type="caution">
    <text evidence="2">The sequence shown here is derived from an EMBL/GenBank/DDBJ whole genome shotgun (WGS) entry which is preliminary data.</text>
</comment>
<evidence type="ECO:0000259" key="1">
    <source>
        <dbReference type="Pfam" id="PF13411"/>
    </source>
</evidence>
<dbReference type="SUPFAM" id="SSF46955">
    <property type="entry name" value="Putative DNA-binding domain"/>
    <property type="match status" value="1"/>
</dbReference>
<dbReference type="InterPro" id="IPR000551">
    <property type="entry name" value="MerR-type_HTH_dom"/>
</dbReference>
<gene>
    <name evidence="2" type="ORF">KGA66_06055</name>
</gene>
<dbReference type="InterPro" id="IPR009061">
    <property type="entry name" value="DNA-bd_dom_put_sf"/>
</dbReference>
<dbReference type="AlphaFoldDB" id="A0A8J8BA59"/>
<protein>
    <submittedName>
        <fullName evidence="2">MerR family transcriptional regulator</fullName>
    </submittedName>
</protein>
<dbReference type="GO" id="GO:0003677">
    <property type="term" value="F:DNA binding"/>
    <property type="evidence" value="ECO:0007669"/>
    <property type="project" value="InterPro"/>
</dbReference>
<reference evidence="2" key="1">
    <citation type="submission" date="2021-04" db="EMBL/GenBank/DDBJ databases">
        <title>Genome based classification of Actinospica acidithermotolerans sp. nov., an actinobacterium isolated from an Indonesian hot spring.</title>
        <authorList>
            <person name="Kusuma A.B."/>
            <person name="Putra K.E."/>
            <person name="Nafisah S."/>
            <person name="Loh J."/>
            <person name="Nouioui I."/>
            <person name="Goodfellow M."/>
        </authorList>
    </citation>
    <scope>NUCLEOTIDE SEQUENCE</scope>
    <source>
        <strain evidence="2">DSM 45618</strain>
    </source>
</reference>
<dbReference type="Pfam" id="PF13411">
    <property type="entry name" value="MerR_1"/>
    <property type="match status" value="1"/>
</dbReference>
<evidence type="ECO:0000313" key="2">
    <source>
        <dbReference type="EMBL" id="MBS2962602.1"/>
    </source>
</evidence>
<dbReference type="Proteomes" id="UP000677913">
    <property type="component" value="Unassembled WGS sequence"/>
</dbReference>